<gene>
    <name evidence="2" type="ORF">SKTS_35160</name>
</gene>
<dbReference type="Proteomes" id="UP000502260">
    <property type="component" value="Chromosome"/>
</dbReference>
<feature type="transmembrane region" description="Helical" evidence="1">
    <location>
        <begin position="85"/>
        <end position="108"/>
    </location>
</feature>
<dbReference type="EMBL" id="AP022853">
    <property type="protein sequence ID" value="BCB28630.1"/>
    <property type="molecule type" value="Genomic_DNA"/>
</dbReference>
<keyword evidence="1" id="KW-0472">Membrane</keyword>
<dbReference type="InterPro" id="IPR024399">
    <property type="entry name" value="DUF2628"/>
</dbReference>
<evidence type="ECO:0008006" key="4">
    <source>
        <dbReference type="Google" id="ProtNLM"/>
    </source>
</evidence>
<keyword evidence="1" id="KW-0812">Transmembrane</keyword>
<proteinExistence type="predicted"/>
<keyword evidence="1" id="KW-1133">Transmembrane helix</keyword>
<reference evidence="3" key="1">
    <citation type="submission" date="2020-03" db="EMBL/GenBank/DDBJ databases">
        <title>Complete genome sequence of sulfur-oxidizing bacterium skT11.</title>
        <authorList>
            <person name="Kanda M."/>
            <person name="Kojima H."/>
            <person name="Fukui M."/>
        </authorList>
    </citation>
    <scope>NUCLEOTIDE SEQUENCE [LARGE SCALE GENOMIC DNA]</scope>
    <source>
        <strain evidence="3">skT11</strain>
    </source>
</reference>
<dbReference type="KEGG" id="slac:SKTS_35160"/>
<keyword evidence="3" id="KW-1185">Reference proteome</keyword>
<evidence type="ECO:0000256" key="1">
    <source>
        <dbReference type="SAM" id="Phobius"/>
    </source>
</evidence>
<dbReference type="AlphaFoldDB" id="A0A6F8VH06"/>
<name>A0A6F8VH06_9PROT</name>
<organism evidence="2 3">
    <name type="scientific">Sulfurimicrobium lacus</name>
    <dbReference type="NCBI Taxonomy" id="2715678"/>
    <lineage>
        <taxon>Bacteria</taxon>
        <taxon>Pseudomonadati</taxon>
        <taxon>Pseudomonadota</taxon>
        <taxon>Betaproteobacteria</taxon>
        <taxon>Nitrosomonadales</taxon>
        <taxon>Sulfuricellaceae</taxon>
        <taxon>Sulfurimicrobium</taxon>
    </lineage>
</organism>
<evidence type="ECO:0000313" key="3">
    <source>
        <dbReference type="Proteomes" id="UP000502260"/>
    </source>
</evidence>
<evidence type="ECO:0000313" key="2">
    <source>
        <dbReference type="EMBL" id="BCB28630.1"/>
    </source>
</evidence>
<protein>
    <recommendedName>
        <fullName evidence="4">DUF2628 domain-containing protein</fullName>
    </recommendedName>
</protein>
<sequence>MQAQNPYAPPVADVDDANREISEIDSLPVSQTWKDRFKVIARAGGAKLPHLKSLPASDRRKAAFNVLAFLFGPFYYMAKGMWKRGMALFAVCVLAVVVLSLILDYLGYGSLSRSLGYGVGAIFAVRANIDYYKKMVIKDTGWW</sequence>
<dbReference type="RefSeq" id="WP_173068347.1">
    <property type="nucleotide sequence ID" value="NZ_AP022853.1"/>
</dbReference>
<dbReference type="Pfam" id="PF10947">
    <property type="entry name" value="DUF2628"/>
    <property type="match status" value="1"/>
</dbReference>
<accession>A0A6F8VH06</accession>